<dbReference type="Gene3D" id="3.30.70.330">
    <property type="match status" value="1"/>
</dbReference>
<sequence length="186" mass="20623">MLFRRFATALTTPAAAVSQRVALFSTSRLSPLAHRSIYVGNIAWRSEEEQLRELFESFGGVVKCHMPKDPMGRVKGVAFVDMATDEAADSAIEKLNGYNFLGRDLRVSYSINERRYNPNNFEQRSPRFGEASGQQPSARYANYNADQQASSNSSAPASEGYQVFEESTTETAYPEDTSAPNSQGKQ</sequence>
<dbReference type="AlphaFoldDB" id="A0A9W8A9D5"/>
<dbReference type="PROSITE" id="PS50102">
    <property type="entry name" value="RRM"/>
    <property type="match status" value="1"/>
</dbReference>
<keyword evidence="6" id="KW-1185">Reference proteome</keyword>
<dbReference type="SUPFAM" id="SSF54928">
    <property type="entry name" value="RNA-binding domain, RBD"/>
    <property type="match status" value="1"/>
</dbReference>
<comment type="caution">
    <text evidence="5">The sequence shown here is derived from an EMBL/GenBank/DDBJ whole genome shotgun (WGS) entry which is preliminary data.</text>
</comment>
<gene>
    <name evidence="5" type="ORF">IWQ60_005321</name>
</gene>
<evidence type="ECO:0000313" key="6">
    <source>
        <dbReference type="Proteomes" id="UP001150569"/>
    </source>
</evidence>
<dbReference type="PANTHER" id="PTHR48025:SF1">
    <property type="entry name" value="RRM DOMAIN-CONTAINING PROTEIN"/>
    <property type="match status" value="1"/>
</dbReference>
<dbReference type="PANTHER" id="PTHR48025">
    <property type="entry name" value="OS02G0815200 PROTEIN"/>
    <property type="match status" value="1"/>
</dbReference>
<feature type="compositionally biased region" description="Low complexity" evidence="3">
    <location>
        <begin position="141"/>
        <end position="158"/>
    </location>
</feature>
<feature type="domain" description="RRM" evidence="4">
    <location>
        <begin position="35"/>
        <end position="112"/>
    </location>
</feature>
<accession>A0A9W8A9D5</accession>
<organism evidence="5 6">
    <name type="scientific">Tieghemiomyces parasiticus</name>
    <dbReference type="NCBI Taxonomy" id="78921"/>
    <lineage>
        <taxon>Eukaryota</taxon>
        <taxon>Fungi</taxon>
        <taxon>Fungi incertae sedis</taxon>
        <taxon>Zoopagomycota</taxon>
        <taxon>Kickxellomycotina</taxon>
        <taxon>Dimargaritomycetes</taxon>
        <taxon>Dimargaritales</taxon>
        <taxon>Dimargaritaceae</taxon>
        <taxon>Tieghemiomyces</taxon>
    </lineage>
</organism>
<dbReference type="InterPro" id="IPR035979">
    <property type="entry name" value="RBD_domain_sf"/>
</dbReference>
<evidence type="ECO:0000259" key="4">
    <source>
        <dbReference type="PROSITE" id="PS50102"/>
    </source>
</evidence>
<dbReference type="Proteomes" id="UP001150569">
    <property type="component" value="Unassembled WGS sequence"/>
</dbReference>
<name>A0A9W8A9D5_9FUNG</name>
<dbReference type="InterPro" id="IPR050502">
    <property type="entry name" value="Euk_RNA-bind_prot"/>
</dbReference>
<reference evidence="5" key="1">
    <citation type="submission" date="2022-07" db="EMBL/GenBank/DDBJ databases">
        <title>Phylogenomic reconstructions and comparative analyses of Kickxellomycotina fungi.</title>
        <authorList>
            <person name="Reynolds N.K."/>
            <person name="Stajich J.E."/>
            <person name="Barry K."/>
            <person name="Grigoriev I.V."/>
            <person name="Crous P."/>
            <person name="Smith M.E."/>
        </authorList>
    </citation>
    <scope>NUCLEOTIDE SEQUENCE</scope>
    <source>
        <strain evidence="5">RSA 861</strain>
    </source>
</reference>
<dbReference type="InterPro" id="IPR012677">
    <property type="entry name" value="Nucleotide-bd_a/b_plait_sf"/>
</dbReference>
<evidence type="ECO:0000256" key="1">
    <source>
        <dbReference type="ARBA" id="ARBA00022884"/>
    </source>
</evidence>
<feature type="region of interest" description="Disordered" evidence="3">
    <location>
        <begin position="117"/>
        <end position="186"/>
    </location>
</feature>
<dbReference type="CDD" id="cd00590">
    <property type="entry name" value="RRM_SF"/>
    <property type="match status" value="1"/>
</dbReference>
<protein>
    <recommendedName>
        <fullName evidence="4">RRM domain-containing protein</fullName>
    </recommendedName>
</protein>
<dbReference type="OrthoDB" id="439808at2759"/>
<evidence type="ECO:0000256" key="3">
    <source>
        <dbReference type="SAM" id="MobiDB-lite"/>
    </source>
</evidence>
<evidence type="ECO:0000313" key="5">
    <source>
        <dbReference type="EMBL" id="KAJ1924282.1"/>
    </source>
</evidence>
<keyword evidence="1 2" id="KW-0694">RNA-binding</keyword>
<dbReference type="GO" id="GO:0003729">
    <property type="term" value="F:mRNA binding"/>
    <property type="evidence" value="ECO:0007669"/>
    <property type="project" value="TreeGrafter"/>
</dbReference>
<proteinExistence type="predicted"/>
<dbReference type="EMBL" id="JANBPT010000283">
    <property type="protein sequence ID" value="KAJ1924282.1"/>
    <property type="molecule type" value="Genomic_DNA"/>
</dbReference>
<dbReference type="Pfam" id="PF00076">
    <property type="entry name" value="RRM_1"/>
    <property type="match status" value="1"/>
</dbReference>
<dbReference type="InterPro" id="IPR000504">
    <property type="entry name" value="RRM_dom"/>
</dbReference>
<evidence type="ECO:0000256" key="2">
    <source>
        <dbReference type="PROSITE-ProRule" id="PRU00176"/>
    </source>
</evidence>
<dbReference type="SMART" id="SM00360">
    <property type="entry name" value="RRM"/>
    <property type="match status" value="1"/>
</dbReference>